<sequence length="135" mass="14913">MPNNHLAIINLSRLDILIASLQANAALQRRRLVRSRPAAAKDGRAQNLLEVQLAALTALRAIRFNLVESAPAPRNVDGAAIFDQAARRQSGCHRYDPDDERQRCAQSPGRRADLLHQEALGATGTHQERHRSSLL</sequence>
<dbReference type="AlphaFoldDB" id="A0A375CJP7"/>
<evidence type="ECO:0000313" key="2">
    <source>
        <dbReference type="EMBL" id="SOY73373.1"/>
    </source>
</evidence>
<reference evidence="2" key="1">
    <citation type="submission" date="2018-01" db="EMBL/GenBank/DDBJ databases">
        <authorList>
            <person name="Clerissi C."/>
        </authorList>
    </citation>
    <scope>NUCLEOTIDE SEQUENCE</scope>
    <source>
        <strain evidence="2">Cupriavidus sp. LMG 19464</strain>
    </source>
</reference>
<gene>
    <name evidence="2" type="ORF">CBM2587_P20019</name>
</gene>
<organism evidence="2">
    <name type="scientific">Cupriavidus taiwanensis</name>
    <dbReference type="NCBI Taxonomy" id="164546"/>
    <lineage>
        <taxon>Bacteria</taxon>
        <taxon>Pseudomonadati</taxon>
        <taxon>Pseudomonadota</taxon>
        <taxon>Betaproteobacteria</taxon>
        <taxon>Burkholderiales</taxon>
        <taxon>Burkholderiaceae</taxon>
        <taxon>Cupriavidus</taxon>
    </lineage>
</organism>
<feature type="compositionally biased region" description="Basic and acidic residues" evidence="1">
    <location>
        <begin position="93"/>
        <end position="103"/>
    </location>
</feature>
<dbReference type="EMBL" id="OFSQ01000040">
    <property type="protein sequence ID" value="SOY73373.1"/>
    <property type="molecule type" value="Genomic_DNA"/>
</dbReference>
<evidence type="ECO:0000256" key="1">
    <source>
        <dbReference type="SAM" id="MobiDB-lite"/>
    </source>
</evidence>
<feature type="region of interest" description="Disordered" evidence="1">
    <location>
        <begin position="90"/>
        <end position="110"/>
    </location>
</feature>
<accession>A0A375CJP7</accession>
<dbReference type="Proteomes" id="UP000256780">
    <property type="component" value="Plasmid CBM2587_p"/>
</dbReference>
<proteinExistence type="predicted"/>
<protein>
    <submittedName>
        <fullName evidence="2">Uncharacterized protein</fullName>
    </submittedName>
</protein>
<comment type="caution">
    <text evidence="2">The sequence shown here is derived from an EMBL/GenBank/DDBJ whole genome shotgun (WGS) entry which is preliminary data.</text>
</comment>
<name>A0A375CJP7_9BURK</name>